<dbReference type="AlphaFoldDB" id="A0A067P5G0"/>
<sequence length="288" mass="33499">MASSLHRPKASYKGSNGFIESSLSNGVSNGQQPSTSSQIEAIENHRFAQYVLEHRGYDFPSSLTEMKELTMPPTIPSLKARISRLKEQHEKEVEDLLEYQAREYLVDALDSYMERDECFDMDPNERDILERDPKIYFMNRMSPPLSSTQSAHLSLLRYTHLSTLLPLQSELHNLTAAERSAQVLRAAQEVEERRIRDAQFPMSVDEYRAMRSKEVQLRVARFLVLCNAEHNVRMMGQEKMMGEFGWAWRQVSPLCDEYQNNPEFKAEIRDKLKEVEVRDPRRKSSSMM</sequence>
<evidence type="ECO:0000313" key="2">
    <source>
        <dbReference type="Proteomes" id="UP000027265"/>
    </source>
</evidence>
<keyword evidence="2" id="KW-1185">Reference proteome</keyword>
<name>A0A067P5G0_9AGAM</name>
<accession>A0A067P5G0</accession>
<dbReference type="Proteomes" id="UP000027265">
    <property type="component" value="Unassembled WGS sequence"/>
</dbReference>
<reference evidence="2" key="1">
    <citation type="journal article" date="2014" name="Proc. Natl. Acad. Sci. U.S.A.">
        <title>Extensive sampling of basidiomycete genomes demonstrates inadequacy of the white-rot/brown-rot paradigm for wood decay fungi.</title>
        <authorList>
            <person name="Riley R."/>
            <person name="Salamov A.A."/>
            <person name="Brown D.W."/>
            <person name="Nagy L.G."/>
            <person name="Floudas D."/>
            <person name="Held B.W."/>
            <person name="Levasseur A."/>
            <person name="Lombard V."/>
            <person name="Morin E."/>
            <person name="Otillar R."/>
            <person name="Lindquist E.A."/>
            <person name="Sun H."/>
            <person name="LaButti K.M."/>
            <person name="Schmutz J."/>
            <person name="Jabbour D."/>
            <person name="Luo H."/>
            <person name="Baker S.E."/>
            <person name="Pisabarro A.G."/>
            <person name="Walton J.D."/>
            <person name="Blanchette R.A."/>
            <person name="Henrissat B."/>
            <person name="Martin F."/>
            <person name="Cullen D."/>
            <person name="Hibbett D.S."/>
            <person name="Grigoriev I.V."/>
        </authorList>
    </citation>
    <scope>NUCLEOTIDE SEQUENCE [LARGE SCALE GENOMIC DNA]</scope>
    <source>
        <strain evidence="2">MUCL 33604</strain>
    </source>
</reference>
<protein>
    <submittedName>
        <fullName evidence="1">Uncharacterized protein</fullName>
    </submittedName>
</protein>
<evidence type="ECO:0000313" key="1">
    <source>
        <dbReference type="EMBL" id="KDQ50148.1"/>
    </source>
</evidence>
<dbReference type="OrthoDB" id="3058840at2759"/>
<dbReference type="HOGENOM" id="CLU_085136_0_0_1"/>
<proteinExistence type="predicted"/>
<gene>
    <name evidence="1" type="ORF">JAAARDRAFT_142389</name>
</gene>
<dbReference type="EMBL" id="KL197765">
    <property type="protein sequence ID" value="KDQ50148.1"/>
    <property type="molecule type" value="Genomic_DNA"/>
</dbReference>
<organism evidence="1 2">
    <name type="scientific">Jaapia argillacea MUCL 33604</name>
    <dbReference type="NCBI Taxonomy" id="933084"/>
    <lineage>
        <taxon>Eukaryota</taxon>
        <taxon>Fungi</taxon>
        <taxon>Dikarya</taxon>
        <taxon>Basidiomycota</taxon>
        <taxon>Agaricomycotina</taxon>
        <taxon>Agaricomycetes</taxon>
        <taxon>Agaricomycetidae</taxon>
        <taxon>Jaapiales</taxon>
        <taxon>Jaapiaceae</taxon>
        <taxon>Jaapia</taxon>
    </lineage>
</organism>
<dbReference type="InParanoid" id="A0A067P5G0"/>